<sequence>MFETTEVRESDLLLPVEKKPLTFRGRKAKRSQPNWVMRIDPLVFKILILFHFLWPVVAALPQLHAALLRFDAALLRFDAALLRFHAAFSQLHYQ</sequence>
<evidence type="ECO:0000313" key="3">
    <source>
        <dbReference type="Proteomes" id="UP000499080"/>
    </source>
</evidence>
<evidence type="ECO:0000313" key="2">
    <source>
        <dbReference type="EMBL" id="GBM99477.1"/>
    </source>
</evidence>
<evidence type="ECO:0000256" key="1">
    <source>
        <dbReference type="SAM" id="Phobius"/>
    </source>
</evidence>
<keyword evidence="1" id="KW-1133">Transmembrane helix</keyword>
<keyword evidence="3" id="KW-1185">Reference proteome</keyword>
<organism evidence="2 3">
    <name type="scientific">Araneus ventricosus</name>
    <name type="common">Orbweaver spider</name>
    <name type="synonym">Epeira ventricosa</name>
    <dbReference type="NCBI Taxonomy" id="182803"/>
    <lineage>
        <taxon>Eukaryota</taxon>
        <taxon>Metazoa</taxon>
        <taxon>Ecdysozoa</taxon>
        <taxon>Arthropoda</taxon>
        <taxon>Chelicerata</taxon>
        <taxon>Arachnida</taxon>
        <taxon>Araneae</taxon>
        <taxon>Araneomorphae</taxon>
        <taxon>Entelegynae</taxon>
        <taxon>Araneoidea</taxon>
        <taxon>Araneidae</taxon>
        <taxon>Araneus</taxon>
    </lineage>
</organism>
<dbReference type="Proteomes" id="UP000499080">
    <property type="component" value="Unassembled WGS sequence"/>
</dbReference>
<comment type="caution">
    <text evidence="2">The sequence shown here is derived from an EMBL/GenBank/DDBJ whole genome shotgun (WGS) entry which is preliminary data.</text>
</comment>
<dbReference type="AlphaFoldDB" id="A0A4Y2KB36"/>
<keyword evidence="1" id="KW-0812">Transmembrane</keyword>
<reference evidence="2 3" key="1">
    <citation type="journal article" date="2019" name="Sci. Rep.">
        <title>Orb-weaving spider Araneus ventricosus genome elucidates the spidroin gene catalogue.</title>
        <authorList>
            <person name="Kono N."/>
            <person name="Nakamura H."/>
            <person name="Ohtoshi R."/>
            <person name="Moran D.A.P."/>
            <person name="Shinohara A."/>
            <person name="Yoshida Y."/>
            <person name="Fujiwara M."/>
            <person name="Mori M."/>
            <person name="Tomita M."/>
            <person name="Arakawa K."/>
        </authorList>
    </citation>
    <scope>NUCLEOTIDE SEQUENCE [LARGE SCALE GENOMIC DNA]</scope>
</reference>
<protein>
    <submittedName>
        <fullName evidence="2">Uncharacterized protein</fullName>
    </submittedName>
</protein>
<accession>A0A4Y2KB36</accession>
<name>A0A4Y2KB36_ARAVE</name>
<gene>
    <name evidence="2" type="ORF">AVEN_152239_1</name>
</gene>
<proteinExistence type="predicted"/>
<feature type="transmembrane region" description="Helical" evidence="1">
    <location>
        <begin position="42"/>
        <end position="60"/>
    </location>
</feature>
<dbReference type="EMBL" id="BGPR01004420">
    <property type="protein sequence ID" value="GBM99477.1"/>
    <property type="molecule type" value="Genomic_DNA"/>
</dbReference>
<keyword evidence="1" id="KW-0472">Membrane</keyword>